<keyword evidence="1" id="KW-0732">Signal</keyword>
<name>A0A9Q6SAG5_9BURK</name>
<keyword evidence="2" id="KW-0614">Plasmid</keyword>
<evidence type="ECO:0000256" key="1">
    <source>
        <dbReference type="SAM" id="SignalP"/>
    </source>
</evidence>
<feature type="chain" id="PRO_5040463303" description="DUF4148 domain-containing protein" evidence="1">
    <location>
        <begin position="25"/>
        <end position="69"/>
    </location>
</feature>
<feature type="signal peptide" evidence="1">
    <location>
        <begin position="1"/>
        <end position="24"/>
    </location>
</feature>
<protein>
    <recommendedName>
        <fullName evidence="4">DUF4148 domain-containing protein</fullName>
    </recommendedName>
</protein>
<evidence type="ECO:0008006" key="4">
    <source>
        <dbReference type="Google" id="ProtNLM"/>
    </source>
</evidence>
<reference evidence="2 3" key="1">
    <citation type="journal article" date="2014" name="Genome Announc.">
        <title>Draft Genome Sequence of the Haloacid-Degrading Burkholderia caribensis Strain MBA4.</title>
        <authorList>
            <person name="Pan Y."/>
            <person name="Kong K.F."/>
            <person name="Tsang J.S."/>
        </authorList>
    </citation>
    <scope>NUCLEOTIDE SEQUENCE [LARGE SCALE GENOMIC DNA]</scope>
    <source>
        <strain evidence="2 3">852011</strain>
    </source>
</reference>
<accession>A0A9Q6SAG5</accession>
<evidence type="ECO:0000313" key="3">
    <source>
        <dbReference type="Proteomes" id="UP000509548"/>
    </source>
</evidence>
<geneLocation type="plasmid" evidence="3"/>
<dbReference type="EMBL" id="CP015960">
    <property type="protein sequence ID" value="QLB67301.1"/>
    <property type="molecule type" value="Genomic_DNA"/>
</dbReference>
<dbReference type="AlphaFoldDB" id="A0A9Q6SAG5"/>
<sequence length="69" mass="7455">MQKSLIVNLSKLGAAALAMATAFALPVRASAQSRGKVLAAMSSAHDLDLRDGKHYETGYYLNEEHGRHD</sequence>
<dbReference type="Proteomes" id="UP000509548">
    <property type="component" value="Plasmid unnamed"/>
</dbReference>
<gene>
    <name evidence="2" type="ORF">A9O66_33145</name>
</gene>
<evidence type="ECO:0000313" key="2">
    <source>
        <dbReference type="EMBL" id="QLB67301.1"/>
    </source>
</evidence>
<organism evidence="2 3">
    <name type="scientific">Paraburkholderia caribensis</name>
    <dbReference type="NCBI Taxonomy" id="75105"/>
    <lineage>
        <taxon>Bacteria</taxon>
        <taxon>Pseudomonadati</taxon>
        <taxon>Pseudomonadota</taxon>
        <taxon>Betaproteobacteria</taxon>
        <taxon>Burkholderiales</taxon>
        <taxon>Burkholderiaceae</taxon>
        <taxon>Paraburkholderia</taxon>
    </lineage>
</organism>
<proteinExistence type="predicted"/>